<sequence length="119" mass="12660">MTTATATTTTTTISSTPTLSLSAAPLTVTPLAGEPFGAVVNMPAYTNDPSSLNESDFKILKEALLTYSVLVVPKQSNLSPESQHKLTTRFDPSTGTQYGHNEKIFHSTKSILAKDGKCV</sequence>
<keyword evidence="2" id="KW-1185">Reference proteome</keyword>
<comment type="caution">
    <text evidence="1">The sequence shown here is derived from an EMBL/GenBank/DDBJ whole genome shotgun (WGS) entry which is preliminary data.</text>
</comment>
<dbReference type="Proteomes" id="UP001165064">
    <property type="component" value="Unassembled WGS sequence"/>
</dbReference>
<evidence type="ECO:0000313" key="1">
    <source>
        <dbReference type="EMBL" id="GMF08308.1"/>
    </source>
</evidence>
<organism evidence="1 2">
    <name type="scientific">Ambrosiozyma monospora</name>
    <name type="common">Yeast</name>
    <name type="synonym">Endomycopsis monosporus</name>
    <dbReference type="NCBI Taxonomy" id="43982"/>
    <lineage>
        <taxon>Eukaryota</taxon>
        <taxon>Fungi</taxon>
        <taxon>Dikarya</taxon>
        <taxon>Ascomycota</taxon>
        <taxon>Saccharomycotina</taxon>
        <taxon>Pichiomycetes</taxon>
        <taxon>Pichiales</taxon>
        <taxon>Pichiaceae</taxon>
        <taxon>Ambrosiozyma</taxon>
    </lineage>
</organism>
<evidence type="ECO:0000313" key="2">
    <source>
        <dbReference type="Proteomes" id="UP001165064"/>
    </source>
</evidence>
<name>A0ACB5UBZ5_AMBMO</name>
<protein>
    <submittedName>
        <fullName evidence="1">Unnamed protein product</fullName>
    </submittedName>
</protein>
<dbReference type="EMBL" id="BSXS01016866">
    <property type="protein sequence ID" value="GMF08308.1"/>
    <property type="molecule type" value="Genomic_DNA"/>
</dbReference>
<proteinExistence type="predicted"/>
<accession>A0ACB5UBZ5</accession>
<reference evidence="1" key="1">
    <citation type="submission" date="2023-04" db="EMBL/GenBank/DDBJ databases">
        <title>Ambrosiozyma monospora NBRC 10751.</title>
        <authorList>
            <person name="Ichikawa N."/>
            <person name="Sato H."/>
            <person name="Tonouchi N."/>
        </authorList>
    </citation>
    <scope>NUCLEOTIDE SEQUENCE</scope>
    <source>
        <strain evidence="1">NBRC 10751</strain>
    </source>
</reference>
<gene>
    <name evidence="1" type="ORF">Amon02_001322000</name>
</gene>